<proteinExistence type="predicted"/>
<accession>A0A7C4HX86</accession>
<organism evidence="3">
    <name type="scientific">Caldiarchaeum subterraneum</name>
    <dbReference type="NCBI Taxonomy" id="311458"/>
    <lineage>
        <taxon>Archaea</taxon>
        <taxon>Nitrososphaerota</taxon>
        <taxon>Candidatus Caldarchaeales</taxon>
        <taxon>Candidatus Caldarchaeaceae</taxon>
        <taxon>Candidatus Caldarchaeum</taxon>
    </lineage>
</organism>
<comment type="caution">
    <text evidence="3">The sequence shown here is derived from an EMBL/GenBank/DDBJ whole genome shotgun (WGS) entry which is preliminary data.</text>
</comment>
<dbReference type="EMBL" id="DTAD01000008">
    <property type="protein sequence ID" value="HGN89603.1"/>
    <property type="molecule type" value="Genomic_DNA"/>
</dbReference>
<name>A0A7C4HX86_CALS0</name>
<dbReference type="Pfam" id="PF01037">
    <property type="entry name" value="AsnC_trans_reg"/>
    <property type="match status" value="1"/>
</dbReference>
<dbReference type="AlphaFoldDB" id="A0A7C4HX86"/>
<feature type="domain" description="Transcription regulator AsnC/Lrp ligand binding" evidence="1">
    <location>
        <begin position="17"/>
        <end position="72"/>
    </location>
</feature>
<dbReference type="InterPro" id="IPR011008">
    <property type="entry name" value="Dimeric_a/b-barrel"/>
</dbReference>
<protein>
    <recommendedName>
        <fullName evidence="1">Transcription regulator AsnC/Lrp ligand binding domain-containing protein</fullName>
    </recommendedName>
</protein>
<sequence length="167" mass="19092">MKAFVLGTVGSRSGLIETIQAIRSDKNVEESYLIWGPYDVLSKVNVESLKHLNSVLDTMRGYGVVDTNSLIVNEGGLSFEKEGAGSRRKCAYIFIKMRRPSAPKLWEKYLMSIDEILEGHELFGMWDVVVSVDEDARDDFFNRVFKRLWLLTEVNMTSTHTMFTVKE</sequence>
<dbReference type="EMBL" id="DRXG01000002">
    <property type="protein sequence ID" value="HHN51708.1"/>
    <property type="molecule type" value="Genomic_DNA"/>
</dbReference>
<dbReference type="InterPro" id="IPR019887">
    <property type="entry name" value="Tscrpt_reg_AsnC/Lrp_C"/>
</dbReference>
<gene>
    <name evidence="4" type="ORF">ENM30_00170</name>
    <name evidence="3" type="ORF">ENT82_00520</name>
    <name evidence="2" type="ORF">ENU43_01310</name>
</gene>
<dbReference type="Gene3D" id="3.30.70.920">
    <property type="match status" value="2"/>
</dbReference>
<evidence type="ECO:0000313" key="2">
    <source>
        <dbReference type="EMBL" id="HGL40293.1"/>
    </source>
</evidence>
<reference evidence="3" key="1">
    <citation type="journal article" date="2020" name="mSystems">
        <title>Genome- and Community-Level Interaction Insights into Carbon Utilization and Element Cycling Functions of Hydrothermarchaeota in Hydrothermal Sediment.</title>
        <authorList>
            <person name="Zhou Z."/>
            <person name="Liu Y."/>
            <person name="Xu W."/>
            <person name="Pan J."/>
            <person name="Luo Z.H."/>
            <person name="Li M."/>
        </authorList>
    </citation>
    <scope>NUCLEOTIDE SEQUENCE [LARGE SCALE GENOMIC DNA]</scope>
    <source>
        <strain evidence="4">SpSt-1073</strain>
        <strain evidence="3">SpSt-613</strain>
        <strain evidence="2">SpSt-669</strain>
    </source>
</reference>
<evidence type="ECO:0000313" key="4">
    <source>
        <dbReference type="EMBL" id="HHN51708.1"/>
    </source>
</evidence>
<dbReference type="SUPFAM" id="SSF54909">
    <property type="entry name" value="Dimeric alpha+beta barrel"/>
    <property type="match status" value="2"/>
</dbReference>
<evidence type="ECO:0000259" key="1">
    <source>
        <dbReference type="Pfam" id="PF01037"/>
    </source>
</evidence>
<dbReference type="EMBL" id="DTCM01000014">
    <property type="protein sequence ID" value="HGL40293.1"/>
    <property type="molecule type" value="Genomic_DNA"/>
</dbReference>
<evidence type="ECO:0000313" key="3">
    <source>
        <dbReference type="EMBL" id="HGN89603.1"/>
    </source>
</evidence>